<comment type="caution">
    <text evidence="2">The sequence shown here is derived from an EMBL/GenBank/DDBJ whole genome shotgun (WGS) entry which is preliminary data.</text>
</comment>
<name>A0ABQ4WLG9_9ASTR</name>
<reference evidence="2" key="2">
    <citation type="submission" date="2022-01" db="EMBL/GenBank/DDBJ databases">
        <authorList>
            <person name="Yamashiro T."/>
            <person name="Shiraishi A."/>
            <person name="Satake H."/>
            <person name="Nakayama K."/>
        </authorList>
    </citation>
    <scope>NUCLEOTIDE SEQUENCE</scope>
</reference>
<proteinExistence type="predicted"/>
<dbReference type="Proteomes" id="UP001151760">
    <property type="component" value="Unassembled WGS sequence"/>
</dbReference>
<keyword evidence="3" id="KW-1185">Reference proteome</keyword>
<feature type="compositionally biased region" description="Acidic residues" evidence="1">
    <location>
        <begin position="195"/>
        <end position="231"/>
    </location>
</feature>
<dbReference type="EMBL" id="BQNB010008745">
    <property type="protein sequence ID" value="GJS53719.1"/>
    <property type="molecule type" value="Genomic_DNA"/>
</dbReference>
<feature type="region of interest" description="Disordered" evidence="1">
    <location>
        <begin position="177"/>
        <end position="231"/>
    </location>
</feature>
<sequence>MLTKVEPTLEQSQQGVSDDVLVSNEGVEELKRNVWIKGDARLMISRTQSQKMKAQDQDHINDTKRMLSVILSMNEQSHYKQEKIKTRSKKTKLKRHIFNIVTPPNGAWTKTRVRGHTVMSDYEDSTVTYTAVSSPVGGFSQISNTREGRLTTRDARGIQSICGTLLFRPCHPPQPAAALLLPHHSNSPAKYPESDTGEDPEEDDDEDPKEDPADGGDDGDDEDESSDNERG</sequence>
<accession>A0ABQ4WLG9</accession>
<reference evidence="2" key="1">
    <citation type="journal article" date="2022" name="Int. J. Mol. Sci.">
        <title>Draft Genome of Tanacetum Coccineum: Genomic Comparison of Closely Related Tanacetum-Family Plants.</title>
        <authorList>
            <person name="Yamashiro T."/>
            <person name="Shiraishi A."/>
            <person name="Nakayama K."/>
            <person name="Satake H."/>
        </authorList>
    </citation>
    <scope>NUCLEOTIDE SEQUENCE</scope>
</reference>
<organism evidence="2 3">
    <name type="scientific">Tanacetum coccineum</name>
    <dbReference type="NCBI Taxonomy" id="301880"/>
    <lineage>
        <taxon>Eukaryota</taxon>
        <taxon>Viridiplantae</taxon>
        <taxon>Streptophyta</taxon>
        <taxon>Embryophyta</taxon>
        <taxon>Tracheophyta</taxon>
        <taxon>Spermatophyta</taxon>
        <taxon>Magnoliopsida</taxon>
        <taxon>eudicotyledons</taxon>
        <taxon>Gunneridae</taxon>
        <taxon>Pentapetalae</taxon>
        <taxon>asterids</taxon>
        <taxon>campanulids</taxon>
        <taxon>Asterales</taxon>
        <taxon>Asteraceae</taxon>
        <taxon>Asteroideae</taxon>
        <taxon>Anthemideae</taxon>
        <taxon>Anthemidinae</taxon>
        <taxon>Tanacetum</taxon>
    </lineage>
</organism>
<protein>
    <submittedName>
        <fullName evidence="2">Uncharacterized protein</fullName>
    </submittedName>
</protein>
<evidence type="ECO:0000256" key="1">
    <source>
        <dbReference type="SAM" id="MobiDB-lite"/>
    </source>
</evidence>
<evidence type="ECO:0000313" key="2">
    <source>
        <dbReference type="EMBL" id="GJS53719.1"/>
    </source>
</evidence>
<gene>
    <name evidence="2" type="ORF">Tco_0627081</name>
</gene>
<evidence type="ECO:0000313" key="3">
    <source>
        <dbReference type="Proteomes" id="UP001151760"/>
    </source>
</evidence>